<accession>A0ABU7MKP5</accession>
<keyword evidence="1" id="KW-0472">Membrane</keyword>
<feature type="transmembrane region" description="Helical" evidence="1">
    <location>
        <begin position="199"/>
        <end position="220"/>
    </location>
</feature>
<feature type="transmembrane region" description="Helical" evidence="1">
    <location>
        <begin position="126"/>
        <end position="159"/>
    </location>
</feature>
<keyword evidence="3" id="KW-1185">Reference proteome</keyword>
<dbReference type="EMBL" id="JAZDWZ010000002">
    <property type="protein sequence ID" value="MEE3928083.1"/>
    <property type="molecule type" value="Genomic_DNA"/>
</dbReference>
<keyword evidence="1" id="KW-0812">Transmembrane</keyword>
<keyword evidence="1" id="KW-1133">Transmembrane helix</keyword>
<feature type="transmembrane region" description="Helical" evidence="1">
    <location>
        <begin position="12"/>
        <end position="32"/>
    </location>
</feature>
<evidence type="ECO:0000313" key="3">
    <source>
        <dbReference type="Proteomes" id="UP001344817"/>
    </source>
</evidence>
<reference evidence="2" key="1">
    <citation type="submission" date="2024-01" db="EMBL/GenBank/DDBJ databases">
        <title>Genome sequence of Mycoplasma ciconiae type strain DSM 25251.</title>
        <authorList>
            <person name="Spergser J."/>
        </authorList>
    </citation>
    <scope>NUCLEOTIDE SEQUENCE [LARGE SCALE GENOMIC DNA]</scope>
    <source>
        <strain evidence="2">DSM 25251</strain>
    </source>
</reference>
<proteinExistence type="predicted"/>
<dbReference type="RefSeq" id="WP_330500497.1">
    <property type="nucleotide sequence ID" value="NZ_JAZDWZ010000002.1"/>
</dbReference>
<evidence type="ECO:0000313" key="2">
    <source>
        <dbReference type="EMBL" id="MEE3928083.1"/>
    </source>
</evidence>
<name>A0ABU7MKP5_9BACT</name>
<feature type="transmembrane region" description="Helical" evidence="1">
    <location>
        <begin position="89"/>
        <end position="106"/>
    </location>
</feature>
<gene>
    <name evidence="2" type="ORF">V2E24_00635</name>
</gene>
<organism evidence="2 3">
    <name type="scientific">Mycoplasmopsis ciconiae</name>
    <dbReference type="NCBI Taxonomy" id="561067"/>
    <lineage>
        <taxon>Bacteria</taxon>
        <taxon>Bacillati</taxon>
        <taxon>Mycoplasmatota</taxon>
        <taxon>Mycoplasmoidales</taxon>
        <taxon>Metamycoplasmataceae</taxon>
        <taxon>Mycoplasmopsis</taxon>
    </lineage>
</organism>
<evidence type="ECO:0000256" key="1">
    <source>
        <dbReference type="SAM" id="Phobius"/>
    </source>
</evidence>
<comment type="caution">
    <text evidence="2">The sequence shown here is derived from an EMBL/GenBank/DDBJ whole genome shotgun (WGS) entry which is preliminary data.</text>
</comment>
<protein>
    <submittedName>
        <fullName evidence="2">Uncharacterized protein</fullName>
    </submittedName>
</protein>
<sequence>MLINLYITNNLYNLAIVFLLITLNIIFTYVIYQNLILRLKSKTVAIDSGVIKFINQSNKKQNLIYNFNYNNFSYFFDPKNKILNYPKRYFSANDLEAFVYANFLFYMSKNNIAPNKIVQILIKSYYFINLILIFVFLLLSMALISLILLLLSSSVAILIQIIYQRKLNLAFDSSIEILRFHLDKEQFVLGLKYLKRLKYFFIFEYLNCGIPQIHTLIVLFKNWGKNE</sequence>
<dbReference type="Proteomes" id="UP001344817">
    <property type="component" value="Unassembled WGS sequence"/>
</dbReference>